<reference evidence="1" key="1">
    <citation type="submission" date="2020-05" db="UniProtKB">
        <authorList>
            <consortium name="EnsemblMetazoa"/>
        </authorList>
    </citation>
    <scope>IDENTIFICATION</scope>
    <source>
        <strain evidence="1">Yale</strain>
    </source>
</reference>
<accession>A0A1B0FK37</accession>
<dbReference type="PhylomeDB" id="A0A1B0FK37"/>
<dbReference type="EMBL" id="CCAG010015365">
    <property type="status" value="NOT_ANNOTATED_CDS"/>
    <property type="molecule type" value="Genomic_DNA"/>
</dbReference>
<organism evidence="1 2">
    <name type="scientific">Glossina morsitans morsitans</name>
    <name type="common">Savannah tsetse fly</name>
    <dbReference type="NCBI Taxonomy" id="37546"/>
    <lineage>
        <taxon>Eukaryota</taxon>
        <taxon>Metazoa</taxon>
        <taxon>Ecdysozoa</taxon>
        <taxon>Arthropoda</taxon>
        <taxon>Hexapoda</taxon>
        <taxon>Insecta</taxon>
        <taxon>Pterygota</taxon>
        <taxon>Neoptera</taxon>
        <taxon>Endopterygota</taxon>
        <taxon>Diptera</taxon>
        <taxon>Brachycera</taxon>
        <taxon>Muscomorpha</taxon>
        <taxon>Hippoboscoidea</taxon>
        <taxon>Glossinidae</taxon>
        <taxon>Glossina</taxon>
    </lineage>
</organism>
<keyword evidence="2" id="KW-1185">Reference proteome</keyword>
<protein>
    <submittedName>
        <fullName evidence="1">Uncharacterized protein</fullName>
    </submittedName>
</protein>
<dbReference type="EnsemblMetazoa" id="GMOY004173-RA">
    <property type="protein sequence ID" value="GMOY004173-PA"/>
    <property type="gene ID" value="GMOY004173"/>
</dbReference>
<dbReference type="AlphaFoldDB" id="A0A1B0FK37"/>
<evidence type="ECO:0000313" key="2">
    <source>
        <dbReference type="Proteomes" id="UP000092444"/>
    </source>
</evidence>
<sequence length="295" mass="34484">MQHMLRQKKELEGSNPFWCNFYEIVKNGPLNSDFNFNIIWNSFSVNFEGGLNQIYQSPSDSRSSSDLDICKIYSRYAEKYEETNRSFGKERIYRIVFKTEFNLNFHTTQQDTCQKYELLKGKIEACSNEEEKLHLRQIDDSHSQNAERARKKSKRTSQGILWILRNMYVYKLGFHNFPDGNVKMYVRDETTALRGAQEVASCILMHMEDTTTQKYVIAYSDACSGQRRNIKVTLTWMKIAQSSNNNIERIDYMSSSLCAERKSTFRVERTSQPNFISTKSLEESTTKRVKIPGDC</sequence>
<name>A0A1B0FK37_GLOMM</name>
<dbReference type="Proteomes" id="UP000092444">
    <property type="component" value="Unassembled WGS sequence"/>
</dbReference>
<evidence type="ECO:0000313" key="1">
    <source>
        <dbReference type="EnsemblMetazoa" id="GMOY004173-PA"/>
    </source>
</evidence>
<proteinExistence type="predicted"/>
<dbReference type="VEuPathDB" id="VectorBase:GMOY004173"/>